<dbReference type="SUPFAM" id="SSF56672">
    <property type="entry name" value="DNA/RNA polymerases"/>
    <property type="match status" value="1"/>
</dbReference>
<dbReference type="InterPro" id="IPR043128">
    <property type="entry name" value="Rev_trsase/Diguanyl_cyclase"/>
</dbReference>
<sequence length="155" mass="17765">MGPSLVLQDVAIILLGVDHLRIAFTIGELDHWSKDCLMHRQITFTPQAALPDRGRGQGLDRRGGHQGIRDGPWIDRLSGRTNGQGRGGQGHFYANPTRVEAGDVFWFDQWPCSFMDLMTRVFRPYLDLFIILFTDDILVYSRRRSDNEQHLRSVL</sequence>
<dbReference type="PANTHER" id="PTHR24559:SF444">
    <property type="entry name" value="REVERSE TRANSCRIPTASE DOMAIN-CONTAINING PROTEIN"/>
    <property type="match status" value="1"/>
</dbReference>
<dbReference type="EMBL" id="CP133613">
    <property type="protein sequence ID" value="WMV13743.1"/>
    <property type="molecule type" value="Genomic_DNA"/>
</dbReference>
<evidence type="ECO:0000313" key="2">
    <source>
        <dbReference type="Proteomes" id="UP001234989"/>
    </source>
</evidence>
<dbReference type="AlphaFoldDB" id="A0AAF0PZL9"/>
<protein>
    <recommendedName>
        <fullName evidence="3">Reverse transcriptase domain-containing protein</fullName>
    </recommendedName>
</protein>
<dbReference type="Proteomes" id="UP001234989">
    <property type="component" value="Chromosome 2"/>
</dbReference>
<evidence type="ECO:0000313" key="1">
    <source>
        <dbReference type="EMBL" id="WMV13743.1"/>
    </source>
</evidence>
<proteinExistence type="predicted"/>
<reference evidence="1" key="1">
    <citation type="submission" date="2023-08" db="EMBL/GenBank/DDBJ databases">
        <title>A de novo genome assembly of Solanum verrucosum Schlechtendal, a Mexican diploid species geographically isolated from the other diploid A-genome species in potato relatives.</title>
        <authorList>
            <person name="Hosaka K."/>
        </authorList>
    </citation>
    <scope>NUCLEOTIDE SEQUENCE</scope>
    <source>
        <tissue evidence="1">Young leaves</tissue>
    </source>
</reference>
<evidence type="ECO:0008006" key="3">
    <source>
        <dbReference type="Google" id="ProtNLM"/>
    </source>
</evidence>
<accession>A0AAF0PZL9</accession>
<name>A0AAF0PZL9_SOLVR</name>
<dbReference type="InterPro" id="IPR043502">
    <property type="entry name" value="DNA/RNA_pol_sf"/>
</dbReference>
<organism evidence="1 2">
    <name type="scientific">Solanum verrucosum</name>
    <dbReference type="NCBI Taxonomy" id="315347"/>
    <lineage>
        <taxon>Eukaryota</taxon>
        <taxon>Viridiplantae</taxon>
        <taxon>Streptophyta</taxon>
        <taxon>Embryophyta</taxon>
        <taxon>Tracheophyta</taxon>
        <taxon>Spermatophyta</taxon>
        <taxon>Magnoliopsida</taxon>
        <taxon>eudicotyledons</taxon>
        <taxon>Gunneridae</taxon>
        <taxon>Pentapetalae</taxon>
        <taxon>asterids</taxon>
        <taxon>lamiids</taxon>
        <taxon>Solanales</taxon>
        <taxon>Solanaceae</taxon>
        <taxon>Solanoideae</taxon>
        <taxon>Solaneae</taxon>
        <taxon>Solanum</taxon>
    </lineage>
</organism>
<gene>
    <name evidence="1" type="ORF">MTR67_007128</name>
</gene>
<dbReference type="Gene3D" id="3.30.70.270">
    <property type="match status" value="1"/>
</dbReference>
<keyword evidence="2" id="KW-1185">Reference proteome</keyword>
<dbReference type="InterPro" id="IPR053134">
    <property type="entry name" value="RNA-dir_DNA_polymerase"/>
</dbReference>
<dbReference type="PANTHER" id="PTHR24559">
    <property type="entry name" value="TRANSPOSON TY3-I GAG-POL POLYPROTEIN"/>
    <property type="match status" value="1"/>
</dbReference>